<comment type="caution">
    <text evidence="4">The sequence shown here is derived from an EMBL/GenBank/DDBJ whole genome shotgun (WGS) entry which is preliminary data.</text>
</comment>
<dbReference type="GO" id="GO:0038023">
    <property type="term" value="F:signaling receptor activity"/>
    <property type="evidence" value="ECO:0007669"/>
    <property type="project" value="TreeGrafter"/>
</dbReference>
<organism evidence="4 5">
    <name type="scientific">Mucuna pruriens</name>
    <name type="common">Velvet bean</name>
    <name type="synonym">Dolichos pruriens</name>
    <dbReference type="NCBI Taxonomy" id="157652"/>
    <lineage>
        <taxon>Eukaryota</taxon>
        <taxon>Viridiplantae</taxon>
        <taxon>Streptophyta</taxon>
        <taxon>Embryophyta</taxon>
        <taxon>Tracheophyta</taxon>
        <taxon>Spermatophyta</taxon>
        <taxon>Magnoliopsida</taxon>
        <taxon>eudicotyledons</taxon>
        <taxon>Gunneridae</taxon>
        <taxon>Pentapetalae</taxon>
        <taxon>rosids</taxon>
        <taxon>fabids</taxon>
        <taxon>Fabales</taxon>
        <taxon>Fabaceae</taxon>
        <taxon>Papilionoideae</taxon>
        <taxon>50 kb inversion clade</taxon>
        <taxon>NPAAA clade</taxon>
        <taxon>indigoferoid/millettioid clade</taxon>
        <taxon>Phaseoleae</taxon>
        <taxon>Mucuna</taxon>
    </lineage>
</organism>
<dbReference type="SMART" id="SM01037">
    <property type="entry name" value="Bet_v_1"/>
    <property type="match status" value="1"/>
</dbReference>
<dbReference type="PANTHER" id="PTHR31213">
    <property type="entry name" value="OS08G0374000 PROTEIN-RELATED"/>
    <property type="match status" value="1"/>
</dbReference>
<dbReference type="GO" id="GO:0005634">
    <property type="term" value="C:nucleus"/>
    <property type="evidence" value="ECO:0007669"/>
    <property type="project" value="TreeGrafter"/>
</dbReference>
<dbReference type="GO" id="GO:0009820">
    <property type="term" value="P:alkaloid metabolic process"/>
    <property type="evidence" value="ECO:0007669"/>
    <property type="project" value="UniProtKB-KW"/>
</dbReference>
<keyword evidence="2" id="KW-0017">Alkaloid metabolism</keyword>
<dbReference type="GO" id="GO:0009738">
    <property type="term" value="P:abscisic acid-activated signaling pathway"/>
    <property type="evidence" value="ECO:0007669"/>
    <property type="project" value="TreeGrafter"/>
</dbReference>
<dbReference type="GO" id="GO:0004864">
    <property type="term" value="F:protein phosphatase inhibitor activity"/>
    <property type="evidence" value="ECO:0007669"/>
    <property type="project" value="TreeGrafter"/>
</dbReference>
<dbReference type="InterPro" id="IPR000916">
    <property type="entry name" value="Bet_v_I/MLP"/>
</dbReference>
<evidence type="ECO:0000256" key="2">
    <source>
        <dbReference type="ARBA" id="ARBA00022589"/>
    </source>
</evidence>
<dbReference type="EMBL" id="QJKJ01006241">
    <property type="protein sequence ID" value="RDX87392.1"/>
    <property type="molecule type" value="Genomic_DNA"/>
</dbReference>
<dbReference type="FunFam" id="3.30.530.20:FF:000033">
    <property type="entry name" value="S-norcoclaurine synthase"/>
    <property type="match status" value="1"/>
</dbReference>
<dbReference type="Proteomes" id="UP000257109">
    <property type="component" value="Unassembled WGS sequence"/>
</dbReference>
<dbReference type="Pfam" id="PF00407">
    <property type="entry name" value="Bet_v_1"/>
    <property type="match status" value="1"/>
</dbReference>
<feature type="domain" description="Bet v I/Major latex protein" evidence="3">
    <location>
        <begin position="1"/>
        <end position="154"/>
    </location>
</feature>
<proteinExistence type="inferred from homology"/>
<dbReference type="InterPro" id="IPR023393">
    <property type="entry name" value="START-like_dom_sf"/>
</dbReference>
<dbReference type="CDD" id="cd07816">
    <property type="entry name" value="Bet_v1-like"/>
    <property type="match status" value="1"/>
</dbReference>
<dbReference type="SUPFAM" id="SSF55961">
    <property type="entry name" value="Bet v1-like"/>
    <property type="match status" value="1"/>
</dbReference>
<dbReference type="OrthoDB" id="1879545at2759"/>
<dbReference type="Gene3D" id="3.30.530.20">
    <property type="match status" value="1"/>
</dbReference>
<comment type="similarity">
    <text evidence="1">Belongs to the BetVI family.</text>
</comment>
<dbReference type="SMR" id="A0A371GA08"/>
<evidence type="ECO:0000256" key="1">
    <source>
        <dbReference type="ARBA" id="ARBA00009744"/>
    </source>
</evidence>
<dbReference type="GO" id="GO:0010427">
    <property type="term" value="F:abscisic acid binding"/>
    <property type="evidence" value="ECO:0007669"/>
    <property type="project" value="TreeGrafter"/>
</dbReference>
<dbReference type="GO" id="GO:0006952">
    <property type="term" value="P:defense response"/>
    <property type="evidence" value="ECO:0007669"/>
    <property type="project" value="InterPro"/>
</dbReference>
<dbReference type="AlphaFoldDB" id="A0A371GA08"/>
<evidence type="ECO:0000313" key="5">
    <source>
        <dbReference type="Proteomes" id="UP000257109"/>
    </source>
</evidence>
<dbReference type="STRING" id="157652.A0A371GA08"/>
<protein>
    <submittedName>
        <fullName evidence="4">S-norcoclaurine synthase 2</fullName>
    </submittedName>
</protein>
<dbReference type="GO" id="GO:0005737">
    <property type="term" value="C:cytoplasm"/>
    <property type="evidence" value="ECO:0007669"/>
    <property type="project" value="TreeGrafter"/>
</dbReference>
<keyword evidence="5" id="KW-1185">Reference proteome</keyword>
<evidence type="ECO:0000259" key="3">
    <source>
        <dbReference type="SMART" id="SM01037"/>
    </source>
</evidence>
<dbReference type="PANTHER" id="PTHR31213:SF19">
    <property type="entry name" value="BET V I_MAJOR LATEX PROTEIN DOMAIN-CONTAINING PROTEIN"/>
    <property type="match status" value="1"/>
</dbReference>
<sequence length="161" mass="17799">MFGKVEYEVELQVAASEAWDLFGTLEIGKLVSQELPELFEKVEVIEGDGGVGTVLKLTFAPGVPGPACYKEKFTKIDSENRIKETEVVEGGYLELGFTLFRVRFHVIEKSQESSIFKSAIEYELKEENAENASLVSVQTLATIAEVANNYLNKNKAAKQAS</sequence>
<name>A0A371GA08_MUCPR</name>
<reference evidence="4" key="1">
    <citation type="submission" date="2018-05" db="EMBL/GenBank/DDBJ databases">
        <title>Draft genome of Mucuna pruriens seed.</title>
        <authorList>
            <person name="Nnadi N.E."/>
            <person name="Vos R."/>
            <person name="Hasami M.H."/>
            <person name="Devisetty U.K."/>
            <person name="Aguiy J.C."/>
        </authorList>
    </citation>
    <scope>NUCLEOTIDE SEQUENCE [LARGE SCALE GENOMIC DNA]</scope>
    <source>
        <strain evidence="4">JCA_2017</strain>
    </source>
</reference>
<dbReference type="InterPro" id="IPR050279">
    <property type="entry name" value="Plant_def-hormone_signal"/>
</dbReference>
<evidence type="ECO:0000313" key="4">
    <source>
        <dbReference type="EMBL" id="RDX87392.1"/>
    </source>
</evidence>
<accession>A0A371GA08</accession>
<gene>
    <name evidence="4" type="primary">NCS2</name>
    <name evidence="4" type="ORF">CR513_31130</name>
</gene>